<accession>A0ABR1KPL7</accession>
<dbReference type="CDD" id="cd12434">
    <property type="entry name" value="RRM_RCAN_like"/>
    <property type="match status" value="1"/>
</dbReference>
<organism evidence="3 4">
    <name type="scientific">Phyllosticta citriasiana</name>
    <dbReference type="NCBI Taxonomy" id="595635"/>
    <lineage>
        <taxon>Eukaryota</taxon>
        <taxon>Fungi</taxon>
        <taxon>Dikarya</taxon>
        <taxon>Ascomycota</taxon>
        <taxon>Pezizomycotina</taxon>
        <taxon>Dothideomycetes</taxon>
        <taxon>Dothideomycetes incertae sedis</taxon>
        <taxon>Botryosphaeriales</taxon>
        <taxon>Phyllostictaceae</taxon>
        <taxon>Phyllosticta</taxon>
    </lineage>
</organism>
<name>A0ABR1KPL7_9PEZI</name>
<gene>
    <name evidence="3" type="ORF">IWZ03DRAFT_374518</name>
</gene>
<feature type="compositionally biased region" description="Basic and acidic residues" evidence="2">
    <location>
        <begin position="251"/>
        <end position="261"/>
    </location>
</feature>
<dbReference type="InterPro" id="IPR035979">
    <property type="entry name" value="RBD_domain_sf"/>
</dbReference>
<feature type="region of interest" description="Disordered" evidence="2">
    <location>
        <begin position="241"/>
        <end position="276"/>
    </location>
</feature>
<evidence type="ECO:0000256" key="1">
    <source>
        <dbReference type="ARBA" id="ARBA00008209"/>
    </source>
</evidence>
<feature type="region of interest" description="Disordered" evidence="2">
    <location>
        <begin position="1"/>
        <end position="46"/>
    </location>
</feature>
<dbReference type="PANTHER" id="PTHR10300">
    <property type="entry name" value="CALCIPRESSIN"/>
    <property type="match status" value="1"/>
</dbReference>
<dbReference type="Pfam" id="PF04847">
    <property type="entry name" value="Calcipressin"/>
    <property type="match status" value="1"/>
</dbReference>
<dbReference type="EMBL" id="JBBPHU010000004">
    <property type="protein sequence ID" value="KAK7518727.1"/>
    <property type="molecule type" value="Genomic_DNA"/>
</dbReference>
<sequence length="276" mass="30379">MNANMSQKNAPQSPPRSRASSTSSLTSPKNRRTPKLSIDLSDLPRLITPSPPSNTLLITNLQEPSIFHPSNLVTIRELINSYAPVHTWAPLRSFRRIVVSFFDVSAAITIKQKLDGEIIMGDRIRVYFGTHTPLNPADQHLPLPKSDKLFFISPPPSPPHGWEVREEDPPNKEVHAEDLAAALAKLHAKHDIPASPTDTDLDGRSPTSPSVRRARSGSATIVYHPEDHGDSPHLPAIAVEDTTASPAEMTPVHEEDIDHPKFVHTQRPPVELMQGA</sequence>
<comment type="similarity">
    <text evidence="1">Belongs to the RCAN family.</text>
</comment>
<protein>
    <submittedName>
        <fullName evidence="3">BcRCN1, regulator of calcineurin</fullName>
    </submittedName>
</protein>
<evidence type="ECO:0000313" key="4">
    <source>
        <dbReference type="Proteomes" id="UP001363622"/>
    </source>
</evidence>
<reference evidence="3 4" key="1">
    <citation type="submission" date="2024-04" db="EMBL/GenBank/DDBJ databases">
        <title>Phyllosticta paracitricarpa is synonymous to the EU quarantine fungus P. citricarpa based on phylogenomic analyses.</title>
        <authorList>
            <consortium name="Lawrence Berkeley National Laboratory"/>
            <person name="Van Ingen-Buijs V.A."/>
            <person name="Van Westerhoven A.C."/>
            <person name="Haridas S."/>
            <person name="Skiadas P."/>
            <person name="Martin F."/>
            <person name="Groenewald J.Z."/>
            <person name="Crous P.W."/>
            <person name="Seidl M.F."/>
        </authorList>
    </citation>
    <scope>NUCLEOTIDE SEQUENCE [LARGE SCALE GENOMIC DNA]</scope>
    <source>
        <strain evidence="3 4">CBS 123371</strain>
    </source>
</reference>
<dbReference type="SUPFAM" id="SSF54928">
    <property type="entry name" value="RNA-binding domain, RBD"/>
    <property type="match status" value="1"/>
</dbReference>
<feature type="region of interest" description="Disordered" evidence="2">
    <location>
        <begin position="192"/>
        <end position="216"/>
    </location>
</feature>
<proteinExistence type="inferred from homology"/>
<dbReference type="Gene3D" id="3.30.70.330">
    <property type="match status" value="1"/>
</dbReference>
<dbReference type="Proteomes" id="UP001363622">
    <property type="component" value="Unassembled WGS sequence"/>
</dbReference>
<dbReference type="InterPro" id="IPR006931">
    <property type="entry name" value="Calcipressin"/>
</dbReference>
<feature type="compositionally biased region" description="Low complexity" evidence="2">
    <location>
        <begin position="15"/>
        <end position="28"/>
    </location>
</feature>
<keyword evidence="4" id="KW-1185">Reference proteome</keyword>
<evidence type="ECO:0000256" key="2">
    <source>
        <dbReference type="SAM" id="MobiDB-lite"/>
    </source>
</evidence>
<dbReference type="PANTHER" id="PTHR10300:SF14">
    <property type="entry name" value="PROTEIN SARAH"/>
    <property type="match status" value="1"/>
</dbReference>
<comment type="caution">
    <text evidence="3">The sequence shown here is derived from an EMBL/GenBank/DDBJ whole genome shotgun (WGS) entry which is preliminary data.</text>
</comment>
<dbReference type="InterPro" id="IPR012677">
    <property type="entry name" value="Nucleotide-bd_a/b_plait_sf"/>
</dbReference>
<evidence type="ECO:0000313" key="3">
    <source>
        <dbReference type="EMBL" id="KAK7518727.1"/>
    </source>
</evidence>